<proteinExistence type="predicted"/>
<reference evidence="1 2" key="1">
    <citation type="submission" date="2017-11" db="EMBL/GenBank/DDBJ databases">
        <title>Draft genome of Arthrobacter agilis strain UMCV2, a plant growth-promoting rhizobacterium and biocontrol capacity of phytopathogenic fungi.</title>
        <authorList>
            <person name="Martinez-Camara R."/>
            <person name="Santoyo G."/>
            <person name="Moreno-Hagelsieb G."/>
            <person name="Valencia-Cantero E."/>
        </authorList>
    </citation>
    <scope>NUCLEOTIDE SEQUENCE [LARGE SCALE GENOMIC DNA]</scope>
    <source>
        <strain evidence="1 2">UMCV2</strain>
    </source>
</reference>
<dbReference type="AlphaFoldDB" id="A0A2L0UF32"/>
<gene>
    <name evidence="1" type="ORF">CVO76_09430</name>
</gene>
<protein>
    <recommendedName>
        <fullName evidence="3">HPt domain-containing protein</fullName>
    </recommendedName>
</protein>
<dbReference type="InterPro" id="IPR036641">
    <property type="entry name" value="HPT_dom_sf"/>
</dbReference>
<dbReference type="SUPFAM" id="SSF47226">
    <property type="entry name" value="Histidine-containing phosphotransfer domain, HPT domain"/>
    <property type="match status" value="1"/>
</dbReference>
<name>A0A2L0UF32_9MICC</name>
<organism evidence="1 2">
    <name type="scientific">Arthrobacter agilis</name>
    <dbReference type="NCBI Taxonomy" id="37921"/>
    <lineage>
        <taxon>Bacteria</taxon>
        <taxon>Bacillati</taxon>
        <taxon>Actinomycetota</taxon>
        <taxon>Actinomycetes</taxon>
        <taxon>Micrococcales</taxon>
        <taxon>Micrococcaceae</taxon>
        <taxon>Arthrobacter</taxon>
    </lineage>
</organism>
<evidence type="ECO:0000313" key="1">
    <source>
        <dbReference type="EMBL" id="AUZ87827.1"/>
    </source>
</evidence>
<dbReference type="Gene3D" id="1.20.120.160">
    <property type="entry name" value="HPT domain"/>
    <property type="match status" value="1"/>
</dbReference>
<evidence type="ECO:0000313" key="2">
    <source>
        <dbReference type="Proteomes" id="UP000239187"/>
    </source>
</evidence>
<accession>A0A2L0UF32</accession>
<dbReference type="RefSeq" id="WP_208739068.1">
    <property type="nucleotide sequence ID" value="NZ_CP024915.1"/>
</dbReference>
<sequence>MIPVFDTTALAKLVEDLDLYVALDFLTTFSALLAGRIERIEQAYQDHDEEEITTALLSLQASAAMVGAAQLEASATRALGQQPTRAKHSGALIRRLEGQADVFRETIATLPIAAVPATYEATG</sequence>
<dbReference type="EMBL" id="CP024915">
    <property type="protein sequence ID" value="AUZ87827.1"/>
    <property type="molecule type" value="Genomic_DNA"/>
</dbReference>
<dbReference type="GO" id="GO:0000160">
    <property type="term" value="P:phosphorelay signal transduction system"/>
    <property type="evidence" value="ECO:0007669"/>
    <property type="project" value="InterPro"/>
</dbReference>
<evidence type="ECO:0008006" key="3">
    <source>
        <dbReference type="Google" id="ProtNLM"/>
    </source>
</evidence>
<dbReference type="Proteomes" id="UP000239187">
    <property type="component" value="Chromosome"/>
</dbReference>